<dbReference type="Proteomes" id="UP000460290">
    <property type="component" value="Unassembled WGS sequence"/>
</dbReference>
<dbReference type="OrthoDB" id="9815002at2"/>
<evidence type="ECO:0000313" key="6">
    <source>
        <dbReference type="Proteomes" id="UP000460290"/>
    </source>
</evidence>
<dbReference type="GO" id="GO:0042597">
    <property type="term" value="C:periplasmic space"/>
    <property type="evidence" value="ECO:0007669"/>
    <property type="project" value="InterPro"/>
</dbReference>
<dbReference type="EMBL" id="WTYZ01000001">
    <property type="protein sequence ID" value="MXO83738.1"/>
    <property type="molecule type" value="Genomic_DNA"/>
</dbReference>
<keyword evidence="3" id="KW-0732">Signal</keyword>
<name>A0A844Z7E6_9SPHN</name>
<dbReference type="CDD" id="cd13401">
    <property type="entry name" value="Slt70-like"/>
    <property type="match status" value="1"/>
</dbReference>
<feature type="domain" description="Transglycosylase SLT" evidence="4">
    <location>
        <begin position="456"/>
        <end position="562"/>
    </location>
</feature>
<evidence type="ECO:0000256" key="3">
    <source>
        <dbReference type="ARBA" id="ARBA00022729"/>
    </source>
</evidence>
<dbReference type="Pfam" id="PF01464">
    <property type="entry name" value="SLT"/>
    <property type="match status" value="1"/>
</dbReference>
<dbReference type="InterPro" id="IPR008258">
    <property type="entry name" value="Transglycosylase_SLT_dom_1"/>
</dbReference>
<dbReference type="GO" id="GO:0004553">
    <property type="term" value="F:hydrolase activity, hydrolyzing O-glycosyl compounds"/>
    <property type="evidence" value="ECO:0007669"/>
    <property type="project" value="InterPro"/>
</dbReference>
<comment type="similarity">
    <text evidence="2">Belongs to the virb1 family.</text>
</comment>
<evidence type="ECO:0000259" key="4">
    <source>
        <dbReference type="Pfam" id="PF01464"/>
    </source>
</evidence>
<comment type="similarity">
    <text evidence="1">Belongs to the transglycosylase Slt family.</text>
</comment>
<reference evidence="5 6" key="1">
    <citation type="submission" date="2019-12" db="EMBL/GenBank/DDBJ databases">
        <title>Genomic-based taxomic classification of the family Erythrobacteraceae.</title>
        <authorList>
            <person name="Xu L."/>
        </authorList>
    </citation>
    <scope>NUCLEOTIDE SEQUENCE [LARGE SCALE GENOMIC DNA]</scope>
    <source>
        <strain evidence="5 6">KCTC 42006</strain>
    </source>
</reference>
<dbReference type="Gene3D" id="1.25.20.10">
    <property type="entry name" value="Bacterial muramidases"/>
    <property type="match status" value="1"/>
</dbReference>
<dbReference type="InterPro" id="IPR008939">
    <property type="entry name" value="Lytic_TGlycosylase_superhlx_U"/>
</dbReference>
<keyword evidence="6" id="KW-1185">Reference proteome</keyword>
<dbReference type="SUPFAM" id="SSF53955">
    <property type="entry name" value="Lysozyme-like"/>
    <property type="match status" value="1"/>
</dbReference>
<dbReference type="AlphaFoldDB" id="A0A844Z7E6"/>
<gene>
    <name evidence="5" type="ORF">GRI35_10225</name>
</gene>
<dbReference type="PANTHER" id="PTHR37423">
    <property type="entry name" value="SOLUBLE LYTIC MUREIN TRANSGLYCOSYLASE-RELATED"/>
    <property type="match status" value="1"/>
</dbReference>
<organism evidence="5 6">
    <name type="scientific">Pontixanthobacter aestiaquae</name>
    <dbReference type="NCBI Taxonomy" id="1509367"/>
    <lineage>
        <taxon>Bacteria</taxon>
        <taxon>Pseudomonadati</taxon>
        <taxon>Pseudomonadota</taxon>
        <taxon>Alphaproteobacteria</taxon>
        <taxon>Sphingomonadales</taxon>
        <taxon>Erythrobacteraceae</taxon>
        <taxon>Pontixanthobacter</taxon>
    </lineage>
</organism>
<sequence length="631" mass="69445">MKAEAYPQWVSAPWLNCCDPQEGARGSGNAGSNGRIANLKQFGGIQKAVLILAGALTCGISTPAIANSSAAEYFRDRAISSNVPELLSRRDREYYSSLFDAIDGENWDRVQSLFNERDDGPLHHVARAEYFLHANSPRVEGEQIANWLSSGRYLPHAEQLSRLGEKRGLNATYGLPQAQSLVRQPYKSKRIRPRTVRDGTMPDSVRSAILDKIKNDDPDGARILLDGIDASLSSAARAEWRQRVAFSYYIENNDPAAFAVAQTVNEGTGGWVAEGNWVAGLAAWRMKDCGSSAVYFEQAAIGSTNIELTAAARYWSARSYMRCRAPEKVTEQLRAAADLDETLYGMLAREQLGQALPQSHSTADFNLEDWQKIRSVENVRTAVGLAEIGRGNLADEVLRHQAKIGDASHYGELSRLARELGLPSTQLWMAHNAPRGAKAEPALQYPAPRWTPVNGWKVDPALAYAHTLQESNFRPAVVSPAGARGLMQIMPAAAKDHRRKLGVAGNARDLSQPEINLAFGQEHLNMLRDSHATQGLLPKIMAAYNAGLTPVTRWNSEIRDQGDALLYMESIPYWETRGYVSIVMRNYWMYERQAGGASESRKALAQGMWPTFPGLGSNSSGTNGVRLSARD</sequence>
<accession>A0A844Z7E6</accession>
<protein>
    <submittedName>
        <fullName evidence="5">Transglycosylase SLT domain-containing protein</fullName>
    </submittedName>
</protein>
<evidence type="ECO:0000313" key="5">
    <source>
        <dbReference type="EMBL" id="MXO83738.1"/>
    </source>
</evidence>
<evidence type="ECO:0000256" key="2">
    <source>
        <dbReference type="ARBA" id="ARBA00009387"/>
    </source>
</evidence>
<comment type="caution">
    <text evidence="5">The sequence shown here is derived from an EMBL/GenBank/DDBJ whole genome shotgun (WGS) entry which is preliminary data.</text>
</comment>
<proteinExistence type="inferred from homology"/>
<dbReference type="Gene3D" id="1.10.530.10">
    <property type="match status" value="1"/>
</dbReference>
<dbReference type="PANTHER" id="PTHR37423:SF2">
    <property type="entry name" value="MEMBRANE-BOUND LYTIC MUREIN TRANSGLYCOSYLASE C"/>
    <property type="match status" value="1"/>
</dbReference>
<dbReference type="SUPFAM" id="SSF48435">
    <property type="entry name" value="Bacterial muramidases"/>
    <property type="match status" value="1"/>
</dbReference>
<evidence type="ECO:0000256" key="1">
    <source>
        <dbReference type="ARBA" id="ARBA00007734"/>
    </source>
</evidence>
<dbReference type="InterPro" id="IPR023346">
    <property type="entry name" value="Lysozyme-like_dom_sf"/>
</dbReference>